<keyword evidence="7" id="KW-0051">Antiviral defense</keyword>
<dbReference type="NCBIfam" id="NF038237">
    <property type="entry name" value="retron_Ec67_fus"/>
    <property type="match status" value="1"/>
</dbReference>
<dbReference type="Proteomes" id="UP000324707">
    <property type="component" value="Unassembled WGS sequence"/>
</dbReference>
<evidence type="ECO:0000256" key="4">
    <source>
        <dbReference type="ARBA" id="ARBA00022723"/>
    </source>
</evidence>
<reference evidence="11 12" key="1">
    <citation type="journal article" date="1992" name="Lakartidningen">
        <title>[Penicillin V and not amoxicillin is the first choice preparation in acute otitis].</title>
        <authorList>
            <person name="Kamme C."/>
            <person name="Lundgren K."/>
            <person name="Prellner K."/>
        </authorList>
    </citation>
    <scope>NUCLEOTIDE SEQUENCE [LARGE SCALE GENOMIC DNA]</scope>
    <source>
        <strain evidence="11 12">PC5538III-lc</strain>
    </source>
</reference>
<dbReference type="GO" id="GO:0003964">
    <property type="term" value="F:RNA-directed DNA polymerase activity"/>
    <property type="evidence" value="ECO:0007669"/>
    <property type="project" value="UniProtKB-KW"/>
</dbReference>
<dbReference type="GO" id="GO:0003723">
    <property type="term" value="F:RNA binding"/>
    <property type="evidence" value="ECO:0007669"/>
    <property type="project" value="InterPro"/>
</dbReference>
<dbReference type="SUPFAM" id="SSF56672">
    <property type="entry name" value="DNA/RNA polymerases"/>
    <property type="match status" value="1"/>
</dbReference>
<evidence type="ECO:0000313" key="12">
    <source>
        <dbReference type="Proteomes" id="UP000324707"/>
    </source>
</evidence>
<evidence type="ECO:0000259" key="10">
    <source>
        <dbReference type="PROSITE" id="PS50878"/>
    </source>
</evidence>
<dbReference type="AlphaFoldDB" id="A0A5C8ED44"/>
<keyword evidence="4" id="KW-0479">Metal-binding</keyword>
<keyword evidence="6" id="KW-0695">RNA-directed DNA polymerase</keyword>
<keyword evidence="5" id="KW-0460">Magnesium</keyword>
<dbReference type="InterPro" id="IPR043502">
    <property type="entry name" value="DNA/RNA_pol_sf"/>
</dbReference>
<dbReference type="PROSITE" id="PS50878">
    <property type="entry name" value="RT_POL"/>
    <property type="match status" value="1"/>
</dbReference>
<keyword evidence="2" id="KW-0808">Transferase</keyword>
<dbReference type="InterPro" id="IPR000477">
    <property type="entry name" value="RT_dom"/>
</dbReference>
<comment type="caution">
    <text evidence="11">The sequence shown here is derived from an EMBL/GenBank/DDBJ whole genome shotgun (WGS) entry which is preliminary data.</text>
</comment>
<dbReference type="GO" id="GO:0046872">
    <property type="term" value="F:metal ion binding"/>
    <property type="evidence" value="ECO:0007669"/>
    <property type="project" value="UniProtKB-KW"/>
</dbReference>
<dbReference type="InterPro" id="IPR000123">
    <property type="entry name" value="Reverse_transcriptase_msDNA"/>
</dbReference>
<evidence type="ECO:0000256" key="1">
    <source>
        <dbReference type="ARBA" id="ARBA00012493"/>
    </source>
</evidence>
<dbReference type="PRINTS" id="PR00866">
    <property type="entry name" value="RNADNAPOLMS"/>
</dbReference>
<accession>A0A5C8ED44</accession>
<comment type="similarity">
    <text evidence="8">Belongs to the bacterial reverse transcriptase family.</text>
</comment>
<dbReference type="InterPro" id="IPR053543">
    <property type="entry name" value="Bacterial_RT"/>
</dbReference>
<dbReference type="EMBL" id="SAXX01000003">
    <property type="protein sequence ID" value="TXJ34891.1"/>
    <property type="molecule type" value="Genomic_DNA"/>
</dbReference>
<dbReference type="PANTHER" id="PTHR34047:SF7">
    <property type="entry name" value="RNA-DIRECTED DNA POLYMERASE"/>
    <property type="match status" value="1"/>
</dbReference>
<evidence type="ECO:0000256" key="3">
    <source>
        <dbReference type="ARBA" id="ARBA00022695"/>
    </source>
</evidence>
<dbReference type="RefSeq" id="WP_147735655.1">
    <property type="nucleotide sequence ID" value="NZ_SAXX01000003.1"/>
</dbReference>
<dbReference type="CDD" id="cd03487">
    <property type="entry name" value="RT_Bac_retron_II"/>
    <property type="match status" value="1"/>
</dbReference>
<evidence type="ECO:0000256" key="8">
    <source>
        <dbReference type="ARBA" id="ARBA00034120"/>
    </source>
</evidence>
<proteinExistence type="inferred from homology"/>
<evidence type="ECO:0000313" key="11">
    <source>
        <dbReference type="EMBL" id="TXJ34891.1"/>
    </source>
</evidence>
<keyword evidence="3" id="KW-0548">Nucleotidyltransferase</keyword>
<evidence type="ECO:0000256" key="2">
    <source>
        <dbReference type="ARBA" id="ARBA00022679"/>
    </source>
</evidence>
<name>A0A5C8ED44_9SPIR</name>
<evidence type="ECO:0000256" key="9">
    <source>
        <dbReference type="ARBA" id="ARBA00048173"/>
    </source>
</evidence>
<comment type="catalytic activity">
    <reaction evidence="9">
        <text>DNA(n) + a 2'-deoxyribonucleoside 5'-triphosphate = DNA(n+1) + diphosphate</text>
        <dbReference type="Rhea" id="RHEA:22508"/>
        <dbReference type="Rhea" id="RHEA-COMP:17339"/>
        <dbReference type="Rhea" id="RHEA-COMP:17340"/>
        <dbReference type="ChEBI" id="CHEBI:33019"/>
        <dbReference type="ChEBI" id="CHEBI:61560"/>
        <dbReference type="ChEBI" id="CHEBI:173112"/>
        <dbReference type="EC" id="2.7.7.49"/>
    </reaction>
</comment>
<dbReference type="InterPro" id="IPR051083">
    <property type="entry name" value="GrpII_Intron_Splice-Mob/Def"/>
</dbReference>
<feature type="domain" description="Reverse transcriptase" evidence="10">
    <location>
        <begin position="24"/>
        <end position="254"/>
    </location>
</feature>
<evidence type="ECO:0000256" key="7">
    <source>
        <dbReference type="ARBA" id="ARBA00023118"/>
    </source>
</evidence>
<organism evidence="11 12">
    <name type="scientific">Brachyspira aalborgi</name>
    <dbReference type="NCBI Taxonomy" id="29522"/>
    <lineage>
        <taxon>Bacteria</taxon>
        <taxon>Pseudomonadati</taxon>
        <taxon>Spirochaetota</taxon>
        <taxon>Spirochaetia</taxon>
        <taxon>Brachyspirales</taxon>
        <taxon>Brachyspiraceae</taxon>
        <taxon>Brachyspira</taxon>
    </lineage>
</organism>
<dbReference type="PANTHER" id="PTHR34047">
    <property type="entry name" value="NUCLEAR INTRON MATURASE 1, MITOCHONDRIAL-RELATED"/>
    <property type="match status" value="1"/>
</dbReference>
<evidence type="ECO:0000256" key="6">
    <source>
        <dbReference type="ARBA" id="ARBA00022918"/>
    </source>
</evidence>
<gene>
    <name evidence="11" type="ORF">EPJ69_01570</name>
</gene>
<dbReference type="GO" id="GO:0051607">
    <property type="term" value="P:defense response to virus"/>
    <property type="evidence" value="ECO:0007669"/>
    <property type="project" value="UniProtKB-KW"/>
</dbReference>
<dbReference type="EC" id="2.7.7.49" evidence="1"/>
<protein>
    <recommendedName>
        <fullName evidence="1">RNA-directed DNA polymerase</fullName>
        <ecNumber evidence="1">2.7.7.49</ecNumber>
    </recommendedName>
</protein>
<evidence type="ECO:0000256" key="5">
    <source>
        <dbReference type="ARBA" id="ARBA00022842"/>
    </source>
</evidence>
<sequence length="557" mass="66668">MNLEKLKECKSKYDLANLLKYSLQSLSCILFKDIDSNYSMFYIDKKDGTKREILAPNEKLKKVQKNLSKILCKSYECINKNPKAVHGFIEKKSIITNAKMHKNKRYVLNIDLKDFFPSITFNRIVGFFKKNKHFQLEHEVAILIAQILCHKGKLPQGSPSSPIMSNLIMLSLDKELNILSKKYGLIYTRYADDITFSTNKRKFPKEIAYSINNVDWNVSKILERLINNYHFEINHNKTRMQYRTSRQETTGIVVNKKVNVSRTYIRNIRAMLNKMICNYTMDEYDSFKSSIKGRIDFIYQVRKDYIDLKDKKNYEKDLIVKLFNKYFYFDKFVNNSNVTILTEGKTDKVYIDVAFSHFKNEYNYDIDIVRHSDMFLNITKLNGIKKLKGFIDNYKDKYKQEIVPLLKKSKIENSKYPVVIIIDSDEIEFLKQLKLFDDKYNLKNKYIFKKPNLYCFHLPQLDDKEFFSIEYYFQENIRNKYINGKRLRDIIEKENIYKIDDKSLTKSKFSQYIRKLRYDNEKKTDINSNNKKIFSEFKKIFDLIDEILKDYNTRIQK</sequence>
<dbReference type="Pfam" id="PF00078">
    <property type="entry name" value="RVT_1"/>
    <property type="match status" value="1"/>
</dbReference>